<feature type="transmembrane region" description="Helical" evidence="1">
    <location>
        <begin position="73"/>
        <end position="93"/>
    </location>
</feature>
<dbReference type="NCBIfam" id="TIGR02829">
    <property type="entry name" value="spore_III_AE"/>
    <property type="match status" value="1"/>
</dbReference>
<dbReference type="InterPro" id="IPR014194">
    <property type="entry name" value="Spore_III_AE"/>
</dbReference>
<feature type="transmembrane region" description="Helical" evidence="1">
    <location>
        <begin position="177"/>
        <end position="195"/>
    </location>
</feature>
<keyword evidence="1" id="KW-0812">Transmembrane</keyword>
<keyword evidence="1" id="KW-1133">Transmembrane helix</keyword>
<feature type="transmembrane region" description="Helical" evidence="1">
    <location>
        <begin position="138"/>
        <end position="157"/>
    </location>
</feature>
<feature type="transmembrane region" description="Helical" evidence="1">
    <location>
        <begin position="334"/>
        <end position="363"/>
    </location>
</feature>
<name>A0A939D7I6_CLOAM</name>
<evidence type="ECO:0000256" key="1">
    <source>
        <dbReference type="SAM" id="Phobius"/>
    </source>
</evidence>
<feature type="transmembrane region" description="Helical" evidence="1">
    <location>
        <begin position="207"/>
        <end position="235"/>
    </location>
</feature>
<organism evidence="2 3">
    <name type="scientific">Clostridium aminobutyricum</name>
    <dbReference type="NCBI Taxonomy" id="33953"/>
    <lineage>
        <taxon>Bacteria</taxon>
        <taxon>Bacillati</taxon>
        <taxon>Bacillota</taxon>
        <taxon>Clostridia</taxon>
        <taxon>Eubacteriales</taxon>
        <taxon>Clostridiaceae</taxon>
        <taxon>Clostridium</taxon>
    </lineage>
</organism>
<keyword evidence="1" id="KW-0472">Membrane</keyword>
<sequence>MDYQSIIAEQLQQLNLGELQDIMNETARSSNGIFSGMSIEDVIYSALNGQPLFNSQVIISSMMDLFLYEIKSSLLLGVELILICIVTGLLTNLSNSFGEKTVSNLGIIVCSCFVIALCLKNFSYTYELCADSLHTMTLTMQLLLPILIPLLISMGGFTSGSILNPVIVGSITMFNTVLQKFILPAIFISSIFILINSMTDRDYVHKLAVFIRGIATFATGLCVTFFAGLTVIQGFVSKSADGILINTARYSINNFVPIVGGFAADSIDMVLSCMGIIKNGISIFGVILIIVLLAIPLLKILAIAFLYKVTAIIIEPIGNKQISNCINEMGNSVISMAVVMFLGALMFLIFLTIIIGIGGGSLIR</sequence>
<evidence type="ECO:0000313" key="2">
    <source>
        <dbReference type="EMBL" id="MBN7772530.1"/>
    </source>
</evidence>
<proteinExistence type="predicted"/>
<accession>A0A939D7I6</accession>
<dbReference type="Pfam" id="PF09546">
    <property type="entry name" value="Spore_III_AE"/>
    <property type="match status" value="1"/>
</dbReference>
<feature type="transmembrane region" description="Helical" evidence="1">
    <location>
        <begin position="105"/>
        <end position="126"/>
    </location>
</feature>
<keyword evidence="3" id="KW-1185">Reference proteome</keyword>
<dbReference type="RefSeq" id="WP_206581329.1">
    <property type="nucleotide sequence ID" value="NZ_JAFJZZ010000001.1"/>
</dbReference>
<comment type="caution">
    <text evidence="2">The sequence shown here is derived from an EMBL/GenBank/DDBJ whole genome shotgun (WGS) entry which is preliminary data.</text>
</comment>
<gene>
    <name evidence="2" type="primary">spoIIIAE</name>
    <name evidence="2" type="ORF">JYB65_04075</name>
</gene>
<protein>
    <submittedName>
        <fullName evidence="2">Stage III sporulation protein AE</fullName>
    </submittedName>
</protein>
<feature type="transmembrane region" description="Helical" evidence="1">
    <location>
        <begin position="255"/>
        <end position="277"/>
    </location>
</feature>
<feature type="transmembrane region" description="Helical" evidence="1">
    <location>
        <begin position="284"/>
        <end position="314"/>
    </location>
</feature>
<dbReference type="EMBL" id="JAFJZZ010000001">
    <property type="protein sequence ID" value="MBN7772530.1"/>
    <property type="molecule type" value="Genomic_DNA"/>
</dbReference>
<evidence type="ECO:0000313" key="3">
    <source>
        <dbReference type="Proteomes" id="UP000664545"/>
    </source>
</evidence>
<reference evidence="2" key="1">
    <citation type="submission" date="2021-02" db="EMBL/GenBank/DDBJ databases">
        <title>Abyssanaerobacter marinus gen.nov., sp., nov, anaerobic bacterium isolated from the Onnuri vent field of Indian Ocean and suggestion of Mogibacteriaceae fam. nov., and proposal of reclassification of ambiguous this family's genus member.</title>
        <authorList>
            <person name="Kim Y.J."/>
            <person name="Yang J.-A."/>
        </authorList>
    </citation>
    <scope>NUCLEOTIDE SEQUENCE</scope>
    <source>
        <strain evidence="2">DSM 2634</strain>
    </source>
</reference>
<dbReference type="Proteomes" id="UP000664545">
    <property type="component" value="Unassembled WGS sequence"/>
</dbReference>
<dbReference type="AlphaFoldDB" id="A0A939D7I6"/>